<feature type="transmembrane region" description="Helical" evidence="8">
    <location>
        <begin position="41"/>
        <end position="65"/>
    </location>
</feature>
<evidence type="ECO:0000313" key="10">
    <source>
        <dbReference type="Proteomes" id="UP000789342"/>
    </source>
</evidence>
<keyword evidence="5" id="KW-0443">Lipid metabolism</keyword>
<dbReference type="PANTHER" id="PTHR21212:SF0">
    <property type="entry name" value="SEIPIN"/>
    <property type="match status" value="1"/>
</dbReference>
<feature type="compositionally biased region" description="Acidic residues" evidence="7">
    <location>
        <begin position="362"/>
        <end position="374"/>
    </location>
</feature>
<dbReference type="Proteomes" id="UP000789342">
    <property type="component" value="Unassembled WGS sequence"/>
</dbReference>
<feature type="compositionally biased region" description="Basic and acidic residues" evidence="7">
    <location>
        <begin position="343"/>
        <end position="359"/>
    </location>
</feature>
<evidence type="ECO:0000256" key="2">
    <source>
        <dbReference type="ARBA" id="ARBA00022692"/>
    </source>
</evidence>
<evidence type="ECO:0000256" key="4">
    <source>
        <dbReference type="ARBA" id="ARBA00022989"/>
    </source>
</evidence>
<evidence type="ECO:0000313" key="9">
    <source>
        <dbReference type="EMBL" id="CAG8442596.1"/>
    </source>
</evidence>
<feature type="compositionally biased region" description="Polar residues" evidence="7">
    <location>
        <begin position="382"/>
        <end position="397"/>
    </location>
</feature>
<dbReference type="InterPro" id="IPR009617">
    <property type="entry name" value="Seipin"/>
</dbReference>
<dbReference type="GO" id="GO:0140042">
    <property type="term" value="P:lipid droplet formation"/>
    <property type="evidence" value="ECO:0007669"/>
    <property type="project" value="UniProtKB-ARBA"/>
</dbReference>
<feature type="region of interest" description="Disordered" evidence="7">
    <location>
        <begin position="267"/>
        <end position="437"/>
    </location>
</feature>
<comment type="subcellular location">
    <subcellularLocation>
        <location evidence="1">Endoplasmic reticulum membrane</location>
        <topology evidence="1">Multi-pass membrane protein</topology>
    </subcellularLocation>
</comment>
<feature type="transmembrane region" description="Helical" evidence="8">
    <location>
        <begin position="6"/>
        <end position="29"/>
    </location>
</feature>
<evidence type="ECO:0000256" key="1">
    <source>
        <dbReference type="ARBA" id="ARBA00004477"/>
    </source>
</evidence>
<protein>
    <submittedName>
        <fullName evidence="9">14038_t:CDS:1</fullName>
    </submittedName>
</protein>
<accession>A0A9N8V3X7</accession>
<keyword evidence="4 8" id="KW-1133">Transmembrane helix</keyword>
<keyword evidence="10" id="KW-1185">Reference proteome</keyword>
<keyword evidence="6 8" id="KW-0472">Membrane</keyword>
<dbReference type="EMBL" id="CAJVPV010000101">
    <property type="protein sequence ID" value="CAG8442596.1"/>
    <property type="molecule type" value="Genomic_DNA"/>
</dbReference>
<feature type="compositionally biased region" description="Polar residues" evidence="7">
    <location>
        <begin position="406"/>
        <end position="416"/>
    </location>
</feature>
<name>A0A9N8V3X7_9GLOM</name>
<dbReference type="OrthoDB" id="3990054at2759"/>
<feature type="compositionally biased region" description="Basic and acidic residues" evidence="7">
    <location>
        <begin position="299"/>
        <end position="320"/>
    </location>
</feature>
<dbReference type="PANTHER" id="PTHR21212">
    <property type="entry name" value="BERNARDINELLI-SEIP CONGENITAL LIPODYSTROPHY 2 HOMOLOG BSCL2 PROTEIN"/>
    <property type="match status" value="1"/>
</dbReference>
<keyword evidence="2 8" id="KW-0812">Transmembrane</keyword>
<evidence type="ECO:0000256" key="5">
    <source>
        <dbReference type="ARBA" id="ARBA00023098"/>
    </source>
</evidence>
<sequence length="437" mass="48448">MLVEIITFFFSPILTIFDPILSWLTDAFTSQKTQRAAVKSIIIGIVTLVLLAIAFFAYLGFYMLYVPKIAHVKEIYLQYDKGQNLISEVDFTEGGQYRRILTSDQAYDVSIDLDVPASETNIKLGNFMVGLELWSDVLNDTVAKSNRPCILMYQSRLLRISSTVWRLVPLILGFSKEYQVLKIPMLENIVERSDAPITKAFISISNKYLNTYNAKIRLDAHFTGLRYFMYYYPTSATMSFVLLFLTWEIFSSIIAWKAIVSQWPDNTPEASDTTIPKRISAGLGSEGSGQGSTGLNLGDDNRVRPRQNDAIEGSEIDRGLTTEQESEYESSQPGGMISPNIETVDHSDSPTDSDAHSAADESATENDDEEEQEENNTPTQSRRSTVSDVSELTSGDSGNEEGSIIGASTSRSSVGNTRAYRRNGSGVGATGESYDDQ</sequence>
<evidence type="ECO:0000256" key="3">
    <source>
        <dbReference type="ARBA" id="ARBA00022824"/>
    </source>
</evidence>
<dbReference type="GO" id="GO:0006629">
    <property type="term" value="P:lipid metabolic process"/>
    <property type="evidence" value="ECO:0007669"/>
    <property type="project" value="UniProtKB-KW"/>
</dbReference>
<evidence type="ECO:0000256" key="8">
    <source>
        <dbReference type="SAM" id="Phobius"/>
    </source>
</evidence>
<organism evidence="9 10">
    <name type="scientific">Acaulospora morrowiae</name>
    <dbReference type="NCBI Taxonomy" id="94023"/>
    <lineage>
        <taxon>Eukaryota</taxon>
        <taxon>Fungi</taxon>
        <taxon>Fungi incertae sedis</taxon>
        <taxon>Mucoromycota</taxon>
        <taxon>Glomeromycotina</taxon>
        <taxon>Glomeromycetes</taxon>
        <taxon>Diversisporales</taxon>
        <taxon>Acaulosporaceae</taxon>
        <taxon>Acaulospora</taxon>
    </lineage>
</organism>
<dbReference type="CDD" id="cd23995">
    <property type="entry name" value="Seipin_BSCL2_like"/>
    <property type="match status" value="1"/>
</dbReference>
<evidence type="ECO:0000256" key="7">
    <source>
        <dbReference type="SAM" id="MobiDB-lite"/>
    </source>
</evidence>
<gene>
    <name evidence="9" type="ORF">AMORRO_LOCUS397</name>
</gene>
<dbReference type="Pfam" id="PF06775">
    <property type="entry name" value="Seipin"/>
    <property type="match status" value="1"/>
</dbReference>
<proteinExistence type="predicted"/>
<comment type="caution">
    <text evidence="9">The sequence shown here is derived from an EMBL/GenBank/DDBJ whole genome shotgun (WGS) entry which is preliminary data.</text>
</comment>
<dbReference type="AlphaFoldDB" id="A0A9N8V3X7"/>
<keyword evidence="3" id="KW-0256">Endoplasmic reticulum</keyword>
<evidence type="ECO:0000256" key="6">
    <source>
        <dbReference type="ARBA" id="ARBA00023136"/>
    </source>
</evidence>
<reference evidence="9" key="1">
    <citation type="submission" date="2021-06" db="EMBL/GenBank/DDBJ databases">
        <authorList>
            <person name="Kallberg Y."/>
            <person name="Tangrot J."/>
            <person name="Rosling A."/>
        </authorList>
    </citation>
    <scope>NUCLEOTIDE SEQUENCE</scope>
    <source>
        <strain evidence="9">CL551</strain>
    </source>
</reference>
<dbReference type="GO" id="GO:0005789">
    <property type="term" value="C:endoplasmic reticulum membrane"/>
    <property type="evidence" value="ECO:0007669"/>
    <property type="project" value="UniProtKB-SubCell"/>
</dbReference>